<proteinExistence type="predicted"/>
<dbReference type="EMBL" id="CP021015">
    <property type="protein sequence ID" value="ATS86346.1"/>
    <property type="molecule type" value="Genomic_DNA"/>
</dbReference>
<name>A0AB33FDE5_XANCI</name>
<evidence type="ECO:0000313" key="1">
    <source>
        <dbReference type="EMBL" id="ATS86346.1"/>
    </source>
</evidence>
<protein>
    <submittedName>
        <fullName evidence="1">Uncharacterized protein</fullName>
    </submittedName>
</protein>
<reference evidence="1 2" key="1">
    <citation type="journal article" date="2017" name="BMC Genomics">
        <title>Xanthomonas adaptation to common bean is associated with horizontal transfers of genes encoding TAL effectors.</title>
        <authorList>
            <person name="Ruh M."/>
            <person name="Briand M."/>
            <person name="Bonneau S."/>
            <person name="Jacques M.A."/>
            <person name="Chen N.W.G."/>
        </authorList>
    </citation>
    <scope>NUCLEOTIDE SEQUENCE [LARGE SCALE GENOMIC DNA]</scope>
    <source>
        <strain evidence="1 2">CFBP6991</strain>
    </source>
</reference>
<dbReference type="Proteomes" id="UP000230560">
    <property type="component" value="Chromosome"/>
</dbReference>
<sequence length="67" mass="7563">MSFLGEKVMRSDTNQTDVFRDSPATKAAQWRAAAEKCAEQFPGDAKRLRYYESHAEMYEAQCAQVAA</sequence>
<accession>A0AB33FDE5</accession>
<dbReference type="AlphaFoldDB" id="A0AB33FDE5"/>
<evidence type="ECO:0000313" key="2">
    <source>
        <dbReference type="Proteomes" id="UP000230560"/>
    </source>
</evidence>
<gene>
    <name evidence="1" type="ORF">XcfCFBP6991P_22345</name>
</gene>
<organism evidence="1 2">
    <name type="scientific">Xanthomonas citri pv. phaseoli var. fuscans</name>
    <dbReference type="NCBI Taxonomy" id="473423"/>
    <lineage>
        <taxon>Bacteria</taxon>
        <taxon>Pseudomonadati</taxon>
        <taxon>Pseudomonadota</taxon>
        <taxon>Gammaproteobacteria</taxon>
        <taxon>Lysobacterales</taxon>
        <taxon>Lysobacteraceae</taxon>
        <taxon>Xanthomonas</taxon>
    </lineage>
</organism>